<dbReference type="Proteomes" id="UP000218181">
    <property type="component" value="Unassembled WGS sequence"/>
</dbReference>
<dbReference type="STRING" id="1291764.GCA_001311235_00258"/>
<dbReference type="InterPro" id="IPR008323">
    <property type="entry name" value="UCP033563"/>
</dbReference>
<gene>
    <name evidence="1" type="ORF">RT41_GL000228</name>
</gene>
<proteinExistence type="predicted"/>
<reference evidence="1 2" key="1">
    <citation type="submission" date="2014-12" db="EMBL/GenBank/DDBJ databases">
        <title>Draft genome sequences of 10 type strains of Lactococcus.</title>
        <authorList>
            <person name="Sun Z."/>
            <person name="Zhong Z."/>
            <person name="Liu W."/>
            <person name="Zhang W."/>
            <person name="Zhang H."/>
        </authorList>
    </citation>
    <scope>NUCLEOTIDE SEQUENCE [LARGE SCALE GENOMIC DNA]</scope>
    <source>
        <strain evidence="1 2">JCM 16395</strain>
    </source>
</reference>
<dbReference type="PANTHER" id="PTHR36454">
    <property type="entry name" value="LMO2823 PROTEIN"/>
    <property type="match status" value="1"/>
</dbReference>
<evidence type="ECO:0000313" key="1">
    <source>
        <dbReference type="EMBL" id="PCS01464.1"/>
    </source>
</evidence>
<comment type="caution">
    <text evidence="1">The sequence shown here is derived from an EMBL/GenBank/DDBJ whole genome shotgun (WGS) entry which is preliminary data.</text>
</comment>
<sequence length="402" mass="45533">MVTVRAFKAIRPDEKKVSQVATLPYDVLDSDEARDLAQGNAFSFLHIDKSEIDLPANTDSHSQIVYDQAATNLADFINKGWLKKEDKNELYLYELTMDGRTQTGLVATTAVAEYNNGDIKKHEFTLPEKEQDRINHFKTTMANTSPIFLTYRAKDDIQNIMGSWKNDHAPIYDFVSFYYVRHRVFAINDKQTINELQFLFQTVPSLYIADGHHRSASAANVGQILQTNESKYFLSVIFPDTELQILDYNRLVYRPLGSEFWKNVAQKFDIQKIELNKPTQVHHIHAFTKSGWVRLIPKANIIPTDLVQALDVSILQNEILAPLLGIDNPKTSPHIKFVGGIRGLEELEKGVEEGASIAFALFPPSITELLAVADAGKIMPPKSTWFEPKLLSGLFLHDLKDK</sequence>
<dbReference type="EMBL" id="JXJU01000001">
    <property type="protein sequence ID" value="PCS01464.1"/>
    <property type="molecule type" value="Genomic_DNA"/>
</dbReference>
<dbReference type="AlphaFoldDB" id="A0A2A5RPV7"/>
<accession>A0A2A5RPV7</accession>
<dbReference type="RefSeq" id="WP_096816910.1">
    <property type="nucleotide sequence ID" value="NZ_JXJU01000001.1"/>
</dbReference>
<keyword evidence="2" id="KW-1185">Reference proteome</keyword>
<dbReference type="PANTHER" id="PTHR36454:SF1">
    <property type="entry name" value="DUF1015 DOMAIN-CONTAINING PROTEIN"/>
    <property type="match status" value="1"/>
</dbReference>
<dbReference type="PIRSF" id="PIRSF033563">
    <property type="entry name" value="UCP033563"/>
    <property type="match status" value="1"/>
</dbReference>
<protein>
    <recommendedName>
        <fullName evidence="3">DUF1015 domain-containing protein</fullName>
    </recommendedName>
</protein>
<evidence type="ECO:0000313" key="2">
    <source>
        <dbReference type="Proteomes" id="UP000218181"/>
    </source>
</evidence>
<evidence type="ECO:0008006" key="3">
    <source>
        <dbReference type="Google" id="ProtNLM"/>
    </source>
</evidence>
<name>A0A2A5RPV7_9LACT</name>
<dbReference type="OrthoDB" id="9781616at2"/>
<organism evidence="1 2">
    <name type="scientific">Lactococcus fujiensis JCM 16395</name>
    <dbReference type="NCBI Taxonomy" id="1291764"/>
    <lineage>
        <taxon>Bacteria</taxon>
        <taxon>Bacillati</taxon>
        <taxon>Bacillota</taxon>
        <taxon>Bacilli</taxon>
        <taxon>Lactobacillales</taxon>
        <taxon>Streptococcaceae</taxon>
        <taxon>Lactococcus</taxon>
    </lineage>
</organism>
<dbReference type="Pfam" id="PF06245">
    <property type="entry name" value="DUF1015"/>
    <property type="match status" value="1"/>
</dbReference>